<dbReference type="Pfam" id="PF00534">
    <property type="entry name" value="Glycos_transf_1"/>
    <property type="match status" value="1"/>
</dbReference>
<evidence type="ECO:0000256" key="1">
    <source>
        <dbReference type="ARBA" id="ARBA00022679"/>
    </source>
</evidence>
<name>A0A385JM15_PROVU</name>
<keyword evidence="1" id="KW-0808">Transferase</keyword>
<dbReference type="PANTHER" id="PTHR46401:SF2">
    <property type="entry name" value="GLYCOSYLTRANSFERASE WBBK-RELATED"/>
    <property type="match status" value="1"/>
</dbReference>
<dbReference type="EMBL" id="KY710689">
    <property type="protein sequence ID" value="AXY99382.1"/>
    <property type="molecule type" value="Genomic_DNA"/>
</dbReference>
<reference evidence="3" key="1">
    <citation type="journal article" date="2017" name="PLoS ONE">
        <title>Genetic diversity of the O antigens of Proteus species and the development of a suspension array for molecular serotyping.</title>
        <authorList>
            <person name="Yu X."/>
            <person name="Torzewska A."/>
            <person name="Zhang X."/>
            <person name="Yin Z."/>
            <person name="Drzewiecka D."/>
            <person name="Cao H."/>
            <person name="Liu B."/>
            <person name="Knirel Y.A."/>
            <person name="Rozalski A."/>
            <person name="Wang L."/>
        </authorList>
    </citation>
    <scope>NUCLEOTIDE SEQUENCE</scope>
    <source>
        <strain evidence="3">PrK 17/57</strain>
    </source>
</reference>
<dbReference type="AlphaFoldDB" id="A0A385JM15"/>
<dbReference type="InterPro" id="IPR001296">
    <property type="entry name" value="Glyco_trans_1"/>
</dbReference>
<organism evidence="3">
    <name type="scientific">Proteus vulgaris</name>
    <dbReference type="NCBI Taxonomy" id="585"/>
    <lineage>
        <taxon>Bacteria</taxon>
        <taxon>Pseudomonadati</taxon>
        <taxon>Pseudomonadota</taxon>
        <taxon>Gammaproteobacteria</taxon>
        <taxon>Enterobacterales</taxon>
        <taxon>Morganellaceae</taxon>
        <taxon>Proteus</taxon>
    </lineage>
</organism>
<dbReference type="SUPFAM" id="SSF53756">
    <property type="entry name" value="UDP-Glycosyltransferase/glycogen phosphorylase"/>
    <property type="match status" value="1"/>
</dbReference>
<accession>A0A385JM15</accession>
<evidence type="ECO:0000313" key="3">
    <source>
        <dbReference type="EMBL" id="AXY99382.1"/>
    </source>
</evidence>
<proteinExistence type="predicted"/>
<dbReference type="Gene3D" id="3.40.50.2000">
    <property type="entry name" value="Glycogen Phosphorylase B"/>
    <property type="match status" value="1"/>
</dbReference>
<feature type="domain" description="Glycosyl transferase family 1" evidence="2">
    <location>
        <begin position="190"/>
        <end position="344"/>
    </location>
</feature>
<dbReference type="PANTHER" id="PTHR46401">
    <property type="entry name" value="GLYCOSYLTRANSFERASE WBBK-RELATED"/>
    <property type="match status" value="1"/>
</dbReference>
<evidence type="ECO:0000259" key="2">
    <source>
        <dbReference type="Pfam" id="PF00534"/>
    </source>
</evidence>
<dbReference type="GO" id="GO:0016757">
    <property type="term" value="F:glycosyltransferase activity"/>
    <property type="evidence" value="ECO:0007669"/>
    <property type="project" value="InterPro"/>
</dbReference>
<protein>
    <submittedName>
        <fullName evidence="3">Gt1</fullName>
    </submittedName>
</protein>
<dbReference type="GO" id="GO:0009103">
    <property type="term" value="P:lipopolysaccharide biosynthetic process"/>
    <property type="evidence" value="ECO:0007669"/>
    <property type="project" value="TreeGrafter"/>
</dbReference>
<sequence>MNLIFCGNLHNGGGVQVAISFIQELVTNKITDLSNTDIIISSKIEEELEKIKINLNEFKNAYTMNFYGLRKNKDFKVINNKYNICFIIFGPIYYSLNSEKYIVGFAQPWIAYKDNDVYLKMSLISKIKNKIFFTVKDLIFRKYKHLVVEHEHVKTALLEKNYKSKIEVVSNTYSSIFDDKNSWDKIDLPKGLDNSKFTFGYIGRSYLHKNLKILKKVNQILLSKYNIDVNFLFTLSNEEMKILEFDNIPNFYNTGCITLNQCPNFYNNIDALIFPTMLECFSATPIEAMKMNTPVFCSNYPFLTEICKNAALYFDATSSEDIAKLIAGSINNKNLLEDKIQNGLKVVNTLPSSYDRAMKYINLMNNI</sequence>